<sequence>MKQELSVKLSAIATVNAGYPFRGKIPELVGSASVVVQMKDVSLTEGICWTDCLETELTGKRAPDYLTTGDILVASRGSHNYAVLVDQALSFTGKKAVAAPHFFLVRLKRKALTKGILPEFMVWLLNQSTAQRHFEQNAEGTLTKSIRRSVLEDAPVVVPPLAKQRAIIAMANTLGEEQRLIQRLVNNGERMMGAIANDLYQAHGH</sequence>
<evidence type="ECO:0000313" key="4">
    <source>
        <dbReference type="Proteomes" id="UP000254069"/>
    </source>
</evidence>
<dbReference type="GO" id="GO:0009307">
    <property type="term" value="P:DNA restriction-modification system"/>
    <property type="evidence" value="ECO:0007669"/>
    <property type="project" value="UniProtKB-KW"/>
</dbReference>
<protein>
    <submittedName>
        <fullName evidence="3">EcoKI restriction-modification system protein HsdS</fullName>
    </submittedName>
</protein>
<accession>A0A380BQ51</accession>
<evidence type="ECO:0000256" key="1">
    <source>
        <dbReference type="ARBA" id="ARBA00022747"/>
    </source>
</evidence>
<dbReference type="Proteomes" id="UP000254069">
    <property type="component" value="Unassembled WGS sequence"/>
</dbReference>
<dbReference type="SUPFAM" id="SSF116734">
    <property type="entry name" value="DNA methylase specificity domain"/>
    <property type="match status" value="1"/>
</dbReference>
<dbReference type="Gene3D" id="3.90.220.20">
    <property type="entry name" value="DNA methylase specificity domains"/>
    <property type="match status" value="1"/>
</dbReference>
<keyword evidence="1" id="KW-0680">Restriction system</keyword>
<keyword evidence="2" id="KW-0238">DNA-binding</keyword>
<dbReference type="InterPro" id="IPR044946">
    <property type="entry name" value="Restrct_endonuc_typeI_TRD_sf"/>
</dbReference>
<organism evidence="3 4">
    <name type="scientific">Shewanella algae</name>
    <dbReference type="NCBI Taxonomy" id="38313"/>
    <lineage>
        <taxon>Bacteria</taxon>
        <taxon>Pseudomonadati</taxon>
        <taxon>Pseudomonadota</taxon>
        <taxon>Gammaproteobacteria</taxon>
        <taxon>Alteromonadales</taxon>
        <taxon>Shewanellaceae</taxon>
        <taxon>Shewanella</taxon>
    </lineage>
</organism>
<dbReference type="GO" id="GO:0003677">
    <property type="term" value="F:DNA binding"/>
    <property type="evidence" value="ECO:0007669"/>
    <property type="project" value="UniProtKB-KW"/>
</dbReference>
<keyword evidence="4" id="KW-1185">Reference proteome</keyword>
<dbReference type="PANTHER" id="PTHR30408">
    <property type="entry name" value="TYPE-1 RESTRICTION ENZYME ECOKI SPECIFICITY PROTEIN"/>
    <property type="match status" value="1"/>
</dbReference>
<evidence type="ECO:0000256" key="2">
    <source>
        <dbReference type="ARBA" id="ARBA00023125"/>
    </source>
</evidence>
<proteinExistence type="predicted"/>
<evidence type="ECO:0000313" key="3">
    <source>
        <dbReference type="EMBL" id="SUJ05133.1"/>
    </source>
</evidence>
<name>A0A380BQ51_9GAMM</name>
<dbReference type="AlphaFoldDB" id="A0A380BQ51"/>
<gene>
    <name evidence="3" type="ORF">NCTC10738_03768</name>
</gene>
<reference evidence="3 4" key="1">
    <citation type="submission" date="2018-06" db="EMBL/GenBank/DDBJ databases">
        <authorList>
            <consortium name="Pathogen Informatics"/>
            <person name="Doyle S."/>
        </authorList>
    </citation>
    <scope>NUCLEOTIDE SEQUENCE [LARGE SCALE GENOMIC DNA]</scope>
    <source>
        <strain evidence="3 4">NCTC10738</strain>
    </source>
</reference>
<dbReference type="EMBL" id="UGYO01000002">
    <property type="protein sequence ID" value="SUJ05133.1"/>
    <property type="molecule type" value="Genomic_DNA"/>
</dbReference>
<dbReference type="InterPro" id="IPR052021">
    <property type="entry name" value="Type-I_RS_S_subunit"/>
</dbReference>
<dbReference type="PANTHER" id="PTHR30408:SF13">
    <property type="entry name" value="TYPE I RESTRICTION ENZYME HINDI SPECIFICITY SUBUNIT"/>
    <property type="match status" value="1"/>
</dbReference>